<feature type="compositionally biased region" description="Polar residues" evidence="2">
    <location>
        <begin position="127"/>
        <end position="151"/>
    </location>
</feature>
<organism evidence="4 5">
    <name type="scientific">Crocodylus porosus</name>
    <name type="common">Saltwater crocodile</name>
    <name type="synonym">Estuarine crocodile</name>
    <dbReference type="NCBI Taxonomy" id="8502"/>
    <lineage>
        <taxon>Eukaryota</taxon>
        <taxon>Metazoa</taxon>
        <taxon>Chordata</taxon>
        <taxon>Craniata</taxon>
        <taxon>Vertebrata</taxon>
        <taxon>Euteleostomi</taxon>
        <taxon>Archelosauria</taxon>
        <taxon>Archosauria</taxon>
        <taxon>Crocodylia</taxon>
        <taxon>Longirostres</taxon>
        <taxon>Crocodylidae</taxon>
        <taxon>Crocodylus</taxon>
    </lineage>
</organism>
<dbReference type="InterPro" id="IPR030564">
    <property type="entry name" value="Myotubularin"/>
</dbReference>
<evidence type="ECO:0000313" key="5">
    <source>
        <dbReference type="Proteomes" id="UP000594220"/>
    </source>
</evidence>
<gene>
    <name evidence="4" type="primary">MTMR7</name>
</gene>
<dbReference type="GeneTree" id="ENSGT00940000155777"/>
<dbReference type="GO" id="GO:0004438">
    <property type="term" value="F:phosphatidylinositol-3-phosphate phosphatase activity"/>
    <property type="evidence" value="ECO:0007669"/>
    <property type="project" value="TreeGrafter"/>
</dbReference>
<proteinExistence type="predicted"/>
<evidence type="ECO:0000256" key="2">
    <source>
        <dbReference type="SAM" id="MobiDB-lite"/>
    </source>
</evidence>
<evidence type="ECO:0000259" key="3">
    <source>
        <dbReference type="PROSITE" id="PS51339"/>
    </source>
</evidence>
<protein>
    <submittedName>
        <fullName evidence="4">Myotubularin related protein 7</fullName>
    </submittedName>
</protein>
<reference evidence="4" key="2">
    <citation type="submission" date="2025-09" db="UniProtKB">
        <authorList>
            <consortium name="Ensembl"/>
        </authorList>
    </citation>
    <scope>IDENTIFICATION</scope>
</reference>
<evidence type="ECO:0000256" key="1">
    <source>
        <dbReference type="SAM" id="Coils"/>
    </source>
</evidence>
<dbReference type="InterPro" id="IPR010569">
    <property type="entry name" value="Myotubularin-like_Pase_dom"/>
</dbReference>
<feature type="region of interest" description="Disordered" evidence="2">
    <location>
        <begin position="127"/>
        <end position="215"/>
    </location>
</feature>
<dbReference type="AlphaFoldDB" id="A0A7M4EW91"/>
<dbReference type="Ensembl" id="ENSCPRT00005018075.1">
    <property type="protein sequence ID" value="ENSCPRP00005015402.1"/>
    <property type="gene ID" value="ENSCPRG00005010799.1"/>
</dbReference>
<dbReference type="PROSITE" id="PS51339">
    <property type="entry name" value="PPASE_MYOTUBULARIN"/>
    <property type="match status" value="1"/>
</dbReference>
<sequence length="215" mass="24413">MFSPPRIQERTYSLWAHLWKNRVDYMNPLYRADHSQTQGTLHPQTAPCNFLYKFWSGMYNRFEKGMHPRQSVTDYLMAVKEETQQLEEELEVLEERLSNLKKVQGNNNKVKNMQQDRNKALRLSASNNSIANTPQEYSNNLKSFPSRSPSQGDEEDSALILTQDNLKSSDPDLSATSDQESGVEDLNCRSPSGGCLPSEDSGKDPDSDEAVFLTA</sequence>
<accession>A0A7M4EW91</accession>
<dbReference type="GO" id="GO:0005737">
    <property type="term" value="C:cytoplasm"/>
    <property type="evidence" value="ECO:0007669"/>
    <property type="project" value="TreeGrafter"/>
</dbReference>
<reference evidence="4" key="1">
    <citation type="submission" date="2025-08" db="UniProtKB">
        <authorList>
            <consortium name="Ensembl"/>
        </authorList>
    </citation>
    <scope>IDENTIFICATION</scope>
</reference>
<dbReference type="Proteomes" id="UP000594220">
    <property type="component" value="Unplaced"/>
</dbReference>
<dbReference type="GO" id="GO:0046856">
    <property type="term" value="P:phosphatidylinositol dephosphorylation"/>
    <property type="evidence" value="ECO:0007669"/>
    <property type="project" value="TreeGrafter"/>
</dbReference>
<keyword evidence="1" id="KW-0175">Coiled coil</keyword>
<feature type="coiled-coil region" evidence="1">
    <location>
        <begin position="76"/>
        <end position="103"/>
    </location>
</feature>
<dbReference type="GO" id="GO:0106018">
    <property type="term" value="F:phosphatidylinositol-3,5-bisphosphate phosphatase activity"/>
    <property type="evidence" value="ECO:0007669"/>
    <property type="project" value="TreeGrafter"/>
</dbReference>
<evidence type="ECO:0000313" key="4">
    <source>
        <dbReference type="Ensembl" id="ENSCPRP00005015402.1"/>
    </source>
</evidence>
<keyword evidence="5" id="KW-1185">Reference proteome</keyword>
<feature type="domain" description="Myotubularin phosphatase" evidence="3">
    <location>
        <begin position="1"/>
        <end position="59"/>
    </location>
</feature>
<name>A0A7M4EW91_CROPO</name>
<dbReference type="PANTHER" id="PTHR10807:SF35">
    <property type="entry name" value="MYOTUBULARIN-RELATED PROTEIN 7"/>
    <property type="match status" value="1"/>
</dbReference>
<dbReference type="PANTHER" id="PTHR10807">
    <property type="entry name" value="MYOTUBULARIN-RELATED"/>
    <property type="match status" value="1"/>
</dbReference>